<dbReference type="SUPFAM" id="SSF55961">
    <property type="entry name" value="Bet v1-like"/>
    <property type="match status" value="1"/>
</dbReference>
<evidence type="ECO:0000256" key="1">
    <source>
        <dbReference type="SAM" id="MobiDB-lite"/>
    </source>
</evidence>
<evidence type="ECO:0000313" key="2">
    <source>
        <dbReference type="EMBL" id="PFH56240.1"/>
    </source>
</evidence>
<feature type="region of interest" description="Disordered" evidence="1">
    <location>
        <begin position="139"/>
        <end position="164"/>
    </location>
</feature>
<reference evidence="2 3" key="1">
    <citation type="journal article" date="2015" name="BMC Genomics">
        <title>Gene expression during zombie ant biting behavior reflects the complexity underlying fungal parasitic behavioral manipulation.</title>
        <authorList>
            <person name="de Bekker C."/>
            <person name="Ohm R.A."/>
            <person name="Loreto R.G."/>
            <person name="Sebastian A."/>
            <person name="Albert I."/>
            <person name="Merrow M."/>
            <person name="Brachmann A."/>
            <person name="Hughes D.P."/>
        </authorList>
    </citation>
    <scope>NUCLEOTIDE SEQUENCE [LARGE SCALE GENOMIC DNA]</scope>
    <source>
        <strain evidence="2 3">SC16a</strain>
    </source>
</reference>
<dbReference type="AlphaFoldDB" id="A0A2A9P5U8"/>
<comment type="caution">
    <text evidence="2">The sequence shown here is derived from an EMBL/GenBank/DDBJ whole genome shotgun (WGS) entry which is preliminary data.</text>
</comment>
<dbReference type="Proteomes" id="UP000037136">
    <property type="component" value="Unassembled WGS sequence"/>
</dbReference>
<evidence type="ECO:0000313" key="3">
    <source>
        <dbReference type="Proteomes" id="UP000037136"/>
    </source>
</evidence>
<organism evidence="2 3">
    <name type="scientific">Ophiocordyceps unilateralis</name>
    <name type="common">Zombie-ant fungus</name>
    <name type="synonym">Torrubia unilateralis</name>
    <dbReference type="NCBI Taxonomy" id="268505"/>
    <lineage>
        <taxon>Eukaryota</taxon>
        <taxon>Fungi</taxon>
        <taxon>Dikarya</taxon>
        <taxon>Ascomycota</taxon>
        <taxon>Pezizomycotina</taxon>
        <taxon>Sordariomycetes</taxon>
        <taxon>Hypocreomycetidae</taxon>
        <taxon>Hypocreales</taxon>
        <taxon>Ophiocordycipitaceae</taxon>
        <taxon>Ophiocordyceps</taxon>
    </lineage>
</organism>
<sequence>MAMTTTTLHVAATAPINPPGATPVLSQEQVWEGLRRKVRHAEEFVPLIVSCAVVEEEEDKVVTRKVVFADAAEGKAVTEVCTEYAPSRVHFRMDSGTEVQNIISRGVHDGGLFMTYAFAWLVPTGSDDEVRKMREKQQKVRRRYGRIEEHRGHEGHGAGREDQGRMSSCCLYTSALVELATGQIKSTKPSRRLLQAHLGVMKEH</sequence>
<dbReference type="OrthoDB" id="2320332at2759"/>
<dbReference type="EMBL" id="LAZP02000625">
    <property type="protein sequence ID" value="PFH56240.1"/>
    <property type="molecule type" value="Genomic_DNA"/>
</dbReference>
<gene>
    <name evidence="2" type="ORF">XA68_16843</name>
</gene>
<reference evidence="2 3" key="2">
    <citation type="journal article" date="2017" name="Sci. Rep.">
        <title>Ant-infecting Ophiocordyceps genomes reveal a high diversity of potential behavioral manipulation genes and a possible major role for enterotoxins.</title>
        <authorList>
            <person name="de Bekker C."/>
            <person name="Ohm R.A."/>
            <person name="Evans H.C."/>
            <person name="Brachmann A."/>
            <person name="Hughes D.P."/>
        </authorList>
    </citation>
    <scope>NUCLEOTIDE SEQUENCE [LARGE SCALE GENOMIC DNA]</scope>
    <source>
        <strain evidence="2 3">SC16a</strain>
    </source>
</reference>
<name>A0A2A9P5U8_OPHUN</name>
<dbReference type="InterPro" id="IPR015075">
    <property type="entry name" value="AtaL"/>
</dbReference>
<dbReference type="STRING" id="268505.A0A2A9P5U8"/>
<protein>
    <submittedName>
        <fullName evidence="2">Uncharacterized protein</fullName>
    </submittedName>
</protein>
<accession>A0A2A9P5U8</accession>
<feature type="compositionally biased region" description="Basic and acidic residues" evidence="1">
    <location>
        <begin position="145"/>
        <end position="164"/>
    </location>
</feature>
<keyword evidence="3" id="KW-1185">Reference proteome</keyword>
<dbReference type="Pfam" id="PF08982">
    <property type="entry name" value="AtaL"/>
    <property type="match status" value="1"/>
</dbReference>
<proteinExistence type="predicted"/>
<dbReference type="InterPro" id="IPR023393">
    <property type="entry name" value="START-like_dom_sf"/>
</dbReference>
<dbReference type="Gene3D" id="3.30.530.20">
    <property type="match status" value="1"/>
</dbReference>